<accession>A0A2G8SVA9</accession>
<dbReference type="EMBL" id="AYKW01000001">
    <property type="protein sequence ID" value="PIL37707.1"/>
    <property type="molecule type" value="Genomic_DNA"/>
</dbReference>
<keyword evidence="3" id="KW-1185">Reference proteome</keyword>
<feature type="region of interest" description="Disordered" evidence="1">
    <location>
        <begin position="1"/>
        <end position="80"/>
    </location>
</feature>
<feature type="compositionally biased region" description="Basic and acidic residues" evidence="1">
    <location>
        <begin position="26"/>
        <end position="37"/>
    </location>
</feature>
<sequence>MGQAVVASRAERLESRCPERQANWTSRKELSADRERAVASPTRRGVAASGSPMRVQQWPEKGGAEEGVSARQRGASGRRWPRGEWRGGCLRVGGSGRADHRVRLGRATYLEVDEVRGSRECWEAVRVLMRNCHSSGSISILCRGHPLS</sequence>
<proteinExistence type="predicted"/>
<name>A0A2G8SVA9_9APHY</name>
<evidence type="ECO:0000313" key="3">
    <source>
        <dbReference type="Proteomes" id="UP000230002"/>
    </source>
</evidence>
<protein>
    <submittedName>
        <fullName evidence="2">Uncharacterized protein</fullName>
    </submittedName>
</protein>
<dbReference type="AlphaFoldDB" id="A0A2G8SVA9"/>
<evidence type="ECO:0000256" key="1">
    <source>
        <dbReference type="SAM" id="MobiDB-lite"/>
    </source>
</evidence>
<gene>
    <name evidence="2" type="ORF">GSI_01401</name>
</gene>
<dbReference type="Proteomes" id="UP000230002">
    <property type="component" value="Unassembled WGS sequence"/>
</dbReference>
<reference evidence="2 3" key="1">
    <citation type="journal article" date="2015" name="Sci. Rep.">
        <title>Chromosome-level genome map provides insights into diverse defense mechanisms in the medicinal fungus Ganoderma sinense.</title>
        <authorList>
            <person name="Zhu Y."/>
            <person name="Xu J."/>
            <person name="Sun C."/>
            <person name="Zhou S."/>
            <person name="Xu H."/>
            <person name="Nelson D.R."/>
            <person name="Qian J."/>
            <person name="Song J."/>
            <person name="Luo H."/>
            <person name="Xiang L."/>
            <person name="Li Y."/>
            <person name="Xu Z."/>
            <person name="Ji A."/>
            <person name="Wang L."/>
            <person name="Lu S."/>
            <person name="Hayward A."/>
            <person name="Sun W."/>
            <person name="Li X."/>
            <person name="Schwartz D.C."/>
            <person name="Wang Y."/>
            <person name="Chen S."/>
        </authorList>
    </citation>
    <scope>NUCLEOTIDE SEQUENCE [LARGE SCALE GENOMIC DNA]</scope>
    <source>
        <strain evidence="2 3">ZZ0214-1</strain>
    </source>
</reference>
<comment type="caution">
    <text evidence="2">The sequence shown here is derived from an EMBL/GenBank/DDBJ whole genome shotgun (WGS) entry which is preliminary data.</text>
</comment>
<organism evidence="2 3">
    <name type="scientific">Ganoderma sinense ZZ0214-1</name>
    <dbReference type="NCBI Taxonomy" id="1077348"/>
    <lineage>
        <taxon>Eukaryota</taxon>
        <taxon>Fungi</taxon>
        <taxon>Dikarya</taxon>
        <taxon>Basidiomycota</taxon>
        <taxon>Agaricomycotina</taxon>
        <taxon>Agaricomycetes</taxon>
        <taxon>Polyporales</taxon>
        <taxon>Polyporaceae</taxon>
        <taxon>Ganoderma</taxon>
    </lineage>
</organism>
<evidence type="ECO:0000313" key="2">
    <source>
        <dbReference type="EMBL" id="PIL37707.1"/>
    </source>
</evidence>
<feature type="compositionally biased region" description="Basic and acidic residues" evidence="1">
    <location>
        <begin position="9"/>
        <end position="19"/>
    </location>
</feature>